<comment type="caution">
    <text evidence="2">The sequence shown here is derived from an EMBL/GenBank/DDBJ whole genome shotgun (WGS) entry which is preliminary data.</text>
</comment>
<reference evidence="2" key="1">
    <citation type="submission" date="2022-12" db="EMBL/GenBank/DDBJ databases">
        <title>Genome assemblies of Blomia tropicalis.</title>
        <authorList>
            <person name="Cui Y."/>
        </authorList>
    </citation>
    <scope>NUCLEOTIDE SEQUENCE</scope>
    <source>
        <tissue evidence="2">Adult mites</tissue>
    </source>
</reference>
<keyword evidence="3" id="KW-1185">Reference proteome</keyword>
<name>A0A9Q0MDD7_BLOTA</name>
<protein>
    <submittedName>
        <fullName evidence="2">Uncharacterized protein</fullName>
    </submittedName>
</protein>
<accession>A0A9Q0MDD7</accession>
<dbReference type="OMA" id="QWIMSEQ"/>
<feature type="transmembrane region" description="Helical" evidence="1">
    <location>
        <begin position="44"/>
        <end position="70"/>
    </location>
</feature>
<keyword evidence="1" id="KW-0472">Membrane</keyword>
<keyword evidence="1" id="KW-0812">Transmembrane</keyword>
<gene>
    <name evidence="2" type="ORF">RDWZM_001944</name>
</gene>
<proteinExistence type="predicted"/>
<feature type="non-terminal residue" evidence="2">
    <location>
        <position position="108"/>
    </location>
</feature>
<evidence type="ECO:0000313" key="3">
    <source>
        <dbReference type="Proteomes" id="UP001142055"/>
    </source>
</evidence>
<dbReference type="Proteomes" id="UP001142055">
    <property type="component" value="Chromosome 1"/>
</dbReference>
<dbReference type="EMBL" id="JAPWDV010000001">
    <property type="protein sequence ID" value="KAJ6223399.1"/>
    <property type="molecule type" value="Genomic_DNA"/>
</dbReference>
<keyword evidence="1" id="KW-1133">Transmembrane helix</keyword>
<dbReference type="AlphaFoldDB" id="A0A9Q0MDD7"/>
<organism evidence="2 3">
    <name type="scientific">Blomia tropicalis</name>
    <name type="common">Mite</name>
    <dbReference type="NCBI Taxonomy" id="40697"/>
    <lineage>
        <taxon>Eukaryota</taxon>
        <taxon>Metazoa</taxon>
        <taxon>Ecdysozoa</taxon>
        <taxon>Arthropoda</taxon>
        <taxon>Chelicerata</taxon>
        <taxon>Arachnida</taxon>
        <taxon>Acari</taxon>
        <taxon>Acariformes</taxon>
        <taxon>Sarcoptiformes</taxon>
        <taxon>Astigmata</taxon>
        <taxon>Glycyphagoidea</taxon>
        <taxon>Echimyopodidae</taxon>
        <taxon>Blomia</taxon>
    </lineage>
</organism>
<sequence length="108" mass="12028">KELKTSVKYTFRVWAYTIRGVGSVSTTLEYKITNNNLNIRGPRAITAGVVGSVLFFVAAIILSVCTVKICNKRKQRKMEKAYMMVTCPVMDGVNGTRSNHNSPITLKQ</sequence>
<evidence type="ECO:0000313" key="2">
    <source>
        <dbReference type="EMBL" id="KAJ6223399.1"/>
    </source>
</evidence>
<evidence type="ECO:0000256" key="1">
    <source>
        <dbReference type="SAM" id="Phobius"/>
    </source>
</evidence>